<gene>
    <name evidence="3" type="ORF">SAMN05216177_1275</name>
</gene>
<dbReference type="RefSeq" id="WP_074919314.1">
    <property type="nucleotide sequence ID" value="NZ_FOXK01000027.1"/>
</dbReference>
<dbReference type="OrthoDB" id="9780149at2"/>
<dbReference type="CDD" id="cd00093">
    <property type="entry name" value="HTH_XRE"/>
    <property type="match status" value="1"/>
</dbReference>
<dbReference type="SUPFAM" id="SSF47413">
    <property type="entry name" value="lambda repressor-like DNA-binding domains"/>
    <property type="match status" value="1"/>
</dbReference>
<dbReference type="EMBL" id="FOXK01000027">
    <property type="protein sequence ID" value="SFQ51714.1"/>
    <property type="molecule type" value="Genomic_DNA"/>
</dbReference>
<feature type="region of interest" description="Disordered" evidence="1">
    <location>
        <begin position="80"/>
        <end position="99"/>
    </location>
</feature>
<keyword evidence="4" id="KW-1185">Reference proteome</keyword>
<dbReference type="AlphaFoldDB" id="A0A1I5Z5I2"/>
<dbReference type="InterPro" id="IPR003593">
    <property type="entry name" value="AAA+_ATPase"/>
</dbReference>
<accession>A0A1I5Z5I2</accession>
<dbReference type="Proteomes" id="UP000182025">
    <property type="component" value="Unassembled WGS sequence"/>
</dbReference>
<dbReference type="SMART" id="SM00382">
    <property type="entry name" value="AAA"/>
    <property type="match status" value="1"/>
</dbReference>
<dbReference type="Gene3D" id="3.40.50.300">
    <property type="entry name" value="P-loop containing nucleotide triphosphate hydrolases"/>
    <property type="match status" value="1"/>
</dbReference>
<dbReference type="Pfam" id="PF13401">
    <property type="entry name" value="AAA_22"/>
    <property type="match status" value="1"/>
</dbReference>
<dbReference type="SUPFAM" id="SSF52540">
    <property type="entry name" value="P-loop containing nucleoside triphosphate hydrolases"/>
    <property type="match status" value="1"/>
</dbReference>
<feature type="domain" description="HTH cro/C1-type" evidence="2">
    <location>
        <begin position="4"/>
        <end position="34"/>
    </location>
</feature>
<evidence type="ECO:0000259" key="2">
    <source>
        <dbReference type="PROSITE" id="PS50943"/>
    </source>
</evidence>
<dbReference type="InterPro" id="IPR052026">
    <property type="entry name" value="ExeA_AAA_ATPase_DNA-bind"/>
</dbReference>
<dbReference type="PROSITE" id="PS50943">
    <property type="entry name" value="HTH_CROC1"/>
    <property type="match status" value="1"/>
</dbReference>
<dbReference type="InterPro" id="IPR027417">
    <property type="entry name" value="P-loop_NTPase"/>
</dbReference>
<dbReference type="InterPro" id="IPR049945">
    <property type="entry name" value="AAA_22"/>
</dbReference>
<feature type="compositionally biased region" description="Basic and acidic residues" evidence="1">
    <location>
        <begin position="90"/>
        <end position="99"/>
    </location>
</feature>
<dbReference type="PANTHER" id="PTHR35894">
    <property type="entry name" value="GENERAL SECRETION PATHWAY PROTEIN A-RELATED"/>
    <property type="match status" value="1"/>
</dbReference>
<dbReference type="PANTHER" id="PTHR35894:SF1">
    <property type="entry name" value="PHOSPHORIBULOKINASE _ URIDINE KINASE FAMILY"/>
    <property type="match status" value="1"/>
</dbReference>
<name>A0A1I5Z5I2_9GAMM</name>
<evidence type="ECO:0000256" key="1">
    <source>
        <dbReference type="SAM" id="MobiDB-lite"/>
    </source>
</evidence>
<sequence>MLKLKALLRYHNLGQADLARDLGLSRPTISQLINHSMWPKTIHQDDLKTRIVAWLESFNVTGMQLVGIFEEEENQEQNTKVAAGRCNAQRPEHRNSKKPIEEPDTMLLRATKLTQQARQHFGMFGDPFADPRTSADLFVSPDIRYVRESLYQVTRYGVFLAILGESGSGKSTIRKDLHERLRTEDKPVIVIEPYVIGMEDDDFKGKTLKAMHICEAILATVSPGSKMPRGLDARYRAVHNVLRESHRMGNRHVLVIEEAHAIPVPTLKHLKRFFELEDGFEKLLSIVLIGQTELANKLSEKRADVREVVQRCEVVKLNPLDQHLGDYLKHRFKLVNKPLEEVMDEPAIEALRSKLTGTGSKENGSVLYPLAVHNMLAAAFNQAALVGATRLSADIIAEV</sequence>
<dbReference type="GO" id="GO:0016887">
    <property type="term" value="F:ATP hydrolysis activity"/>
    <property type="evidence" value="ECO:0007669"/>
    <property type="project" value="InterPro"/>
</dbReference>
<dbReference type="GO" id="GO:0003677">
    <property type="term" value="F:DNA binding"/>
    <property type="evidence" value="ECO:0007669"/>
    <property type="project" value="InterPro"/>
</dbReference>
<proteinExistence type="predicted"/>
<protein>
    <submittedName>
        <fullName evidence="3">Type II secretory pathway, component ExeA (Predicted ATPase)</fullName>
    </submittedName>
</protein>
<evidence type="ECO:0000313" key="4">
    <source>
        <dbReference type="Proteomes" id="UP000182025"/>
    </source>
</evidence>
<evidence type="ECO:0000313" key="3">
    <source>
        <dbReference type="EMBL" id="SFQ51714.1"/>
    </source>
</evidence>
<dbReference type="InterPro" id="IPR010982">
    <property type="entry name" value="Lambda_DNA-bd_dom_sf"/>
</dbReference>
<reference evidence="4" key="1">
    <citation type="submission" date="2016-10" db="EMBL/GenBank/DDBJ databases">
        <authorList>
            <person name="Varghese N."/>
            <person name="Submissions S."/>
        </authorList>
    </citation>
    <scope>NUCLEOTIDE SEQUENCE [LARGE SCALE GENOMIC DNA]</scope>
    <source>
        <strain evidence="4">JCM 15604</strain>
    </source>
</reference>
<dbReference type="InterPro" id="IPR001387">
    <property type="entry name" value="Cro/C1-type_HTH"/>
</dbReference>
<organism evidence="3 4">
    <name type="scientific">Ectopseudomonas toyotomiensis</name>
    <dbReference type="NCBI Taxonomy" id="554344"/>
    <lineage>
        <taxon>Bacteria</taxon>
        <taxon>Pseudomonadati</taxon>
        <taxon>Pseudomonadota</taxon>
        <taxon>Gammaproteobacteria</taxon>
        <taxon>Pseudomonadales</taxon>
        <taxon>Pseudomonadaceae</taxon>
        <taxon>Ectopseudomonas</taxon>
    </lineage>
</organism>